<comment type="caution">
    <text evidence="2">The sequence shown here is derived from an EMBL/GenBank/DDBJ whole genome shotgun (WGS) entry which is preliminary data.</text>
</comment>
<evidence type="ECO:0000313" key="3">
    <source>
        <dbReference type="Proteomes" id="UP001642360"/>
    </source>
</evidence>
<dbReference type="AlphaFoldDB" id="A0ABC8TLA8"/>
<sequence>MSMERCGKPKGRSGKEDNNDILENAEGNGETHTRRSLGGASGLLVSTSQLLGGANQPREREREGEMGELGACFMGDASATLGGASFAGGFGVASGAGREGIGDARCGVGGAFGVGSGVDGSAGSLVDGAKGLGSGAEEQGVDAEAEGKWAMPAQLP</sequence>
<protein>
    <submittedName>
        <fullName evidence="2">Uncharacterized protein</fullName>
    </submittedName>
</protein>
<name>A0ABC8TLA8_9AQUA</name>
<feature type="region of interest" description="Disordered" evidence="1">
    <location>
        <begin position="129"/>
        <end position="156"/>
    </location>
</feature>
<keyword evidence="3" id="KW-1185">Reference proteome</keyword>
<evidence type="ECO:0000313" key="2">
    <source>
        <dbReference type="EMBL" id="CAK9170235.1"/>
    </source>
</evidence>
<gene>
    <name evidence="2" type="ORF">ILEXP_LOCUS39720</name>
</gene>
<dbReference type="EMBL" id="CAUOFW020005458">
    <property type="protein sequence ID" value="CAK9170235.1"/>
    <property type="molecule type" value="Genomic_DNA"/>
</dbReference>
<dbReference type="Proteomes" id="UP001642360">
    <property type="component" value="Unassembled WGS sequence"/>
</dbReference>
<proteinExistence type="predicted"/>
<feature type="region of interest" description="Disordered" evidence="1">
    <location>
        <begin position="1"/>
        <end position="67"/>
    </location>
</feature>
<evidence type="ECO:0000256" key="1">
    <source>
        <dbReference type="SAM" id="MobiDB-lite"/>
    </source>
</evidence>
<reference evidence="2 3" key="1">
    <citation type="submission" date="2024-02" db="EMBL/GenBank/DDBJ databases">
        <authorList>
            <person name="Vignale AGUSTIN F."/>
            <person name="Sosa J E."/>
            <person name="Modenutti C."/>
        </authorList>
    </citation>
    <scope>NUCLEOTIDE SEQUENCE [LARGE SCALE GENOMIC DNA]</scope>
</reference>
<organism evidence="2 3">
    <name type="scientific">Ilex paraguariensis</name>
    <name type="common">yerba mate</name>
    <dbReference type="NCBI Taxonomy" id="185542"/>
    <lineage>
        <taxon>Eukaryota</taxon>
        <taxon>Viridiplantae</taxon>
        <taxon>Streptophyta</taxon>
        <taxon>Embryophyta</taxon>
        <taxon>Tracheophyta</taxon>
        <taxon>Spermatophyta</taxon>
        <taxon>Magnoliopsida</taxon>
        <taxon>eudicotyledons</taxon>
        <taxon>Gunneridae</taxon>
        <taxon>Pentapetalae</taxon>
        <taxon>asterids</taxon>
        <taxon>campanulids</taxon>
        <taxon>Aquifoliales</taxon>
        <taxon>Aquifoliaceae</taxon>
        <taxon>Ilex</taxon>
    </lineage>
</organism>
<accession>A0ABC8TLA8</accession>